<reference evidence="1 2" key="1">
    <citation type="submission" date="2012-08" db="EMBL/GenBank/DDBJ databases">
        <authorList>
            <person name="Doggett N."/>
            <person name="Teshima H."/>
            <person name="Bruce D."/>
            <person name="Detter J.C."/>
            <person name="Johnson S.L."/>
            <person name="Han C."/>
        </authorList>
    </citation>
    <scope>NUCLEOTIDE SEQUENCE [LARGE SCALE GENOMIC DNA]</scope>
    <source>
        <strain evidence="1 2">HD-771</strain>
    </source>
</reference>
<dbReference type="AlphaFoldDB" id="A0A9W3P0E5"/>
<accession>A0A9W3P0E5</accession>
<evidence type="ECO:0000313" key="2">
    <source>
        <dbReference type="Proteomes" id="UP000005259"/>
    </source>
</evidence>
<sequence length="79" mass="9139">MIVVACGGMIGEAFDVLCKACTEMRKQIEEFNELINASYISEEEAEYKERIHFYNLPVKVMKSQVVDRKPKHIRARTVC</sequence>
<dbReference type="Proteomes" id="UP000005259">
    <property type="component" value="Chromosome"/>
</dbReference>
<name>A0A9W3P0E5_BACTU</name>
<gene>
    <name evidence="1" type="ORF">BTG_28090</name>
</gene>
<dbReference type="KEGG" id="bti:BTG_28090"/>
<protein>
    <submittedName>
        <fullName evidence="1">Uncharacterized protein</fullName>
    </submittedName>
</protein>
<evidence type="ECO:0000313" key="1">
    <source>
        <dbReference type="EMBL" id="AFQ19015.1"/>
    </source>
</evidence>
<proteinExistence type="predicted"/>
<dbReference type="EMBL" id="CP003752">
    <property type="protein sequence ID" value="AFQ19015.1"/>
    <property type="molecule type" value="Genomic_DNA"/>
</dbReference>
<dbReference type="RefSeq" id="WP_000637585.1">
    <property type="nucleotide sequence ID" value="NC_018500.1"/>
</dbReference>
<organism evidence="1 2">
    <name type="scientific">Bacillus thuringiensis HD-771</name>
    <dbReference type="NCBI Taxonomy" id="1218175"/>
    <lineage>
        <taxon>Bacteria</taxon>
        <taxon>Bacillati</taxon>
        <taxon>Bacillota</taxon>
        <taxon>Bacilli</taxon>
        <taxon>Bacillales</taxon>
        <taxon>Bacillaceae</taxon>
        <taxon>Bacillus</taxon>
        <taxon>Bacillus cereus group</taxon>
    </lineage>
</organism>